<gene>
    <name evidence="2" type="ORF">ACHAXA_002700</name>
</gene>
<proteinExistence type="predicted"/>
<reference evidence="2 3" key="1">
    <citation type="submission" date="2024-10" db="EMBL/GenBank/DDBJ databases">
        <title>Updated reference genomes for cyclostephanoid diatoms.</title>
        <authorList>
            <person name="Roberts W.R."/>
            <person name="Alverson A.J."/>
        </authorList>
    </citation>
    <scope>NUCLEOTIDE SEQUENCE [LARGE SCALE GENOMIC DNA]</scope>
    <source>
        <strain evidence="2 3">AJA228-03</strain>
    </source>
</reference>
<evidence type="ECO:0000313" key="3">
    <source>
        <dbReference type="Proteomes" id="UP001530377"/>
    </source>
</evidence>
<name>A0ABD3R6K6_9STRA</name>
<dbReference type="EMBL" id="JALLPB020000495">
    <property type="protein sequence ID" value="KAL3808533.1"/>
    <property type="molecule type" value="Genomic_DNA"/>
</dbReference>
<dbReference type="AlphaFoldDB" id="A0ABD3R6K6"/>
<keyword evidence="1" id="KW-0732">Signal</keyword>
<keyword evidence="3" id="KW-1185">Reference proteome</keyword>
<feature type="signal peptide" evidence="1">
    <location>
        <begin position="1"/>
        <end position="26"/>
    </location>
</feature>
<sequence>MGTARRHGTFFFATAALVGFPASSSALLHSKSNAPSSPQLFGRPTFLKLEASRQSFSGLDKLKAKRLSIRRRIPEPEIDAMSECREADDQVNYSSVGGLEYLYEVGEERHSDDLYHIILMPSTFRKEQMSIEHAAESCSEILGIGSDKAWDISLFAKHQGFGCLGTWTREECLSMGEELLSRNIDCRVIPFNGGGVSEDIDRYTAEDVSVSFSLSYSN</sequence>
<feature type="chain" id="PRO_5044771814" evidence="1">
    <location>
        <begin position="27"/>
        <end position="218"/>
    </location>
</feature>
<evidence type="ECO:0000256" key="1">
    <source>
        <dbReference type="SAM" id="SignalP"/>
    </source>
</evidence>
<evidence type="ECO:0000313" key="2">
    <source>
        <dbReference type="EMBL" id="KAL3808533.1"/>
    </source>
</evidence>
<comment type="caution">
    <text evidence="2">The sequence shown here is derived from an EMBL/GenBank/DDBJ whole genome shotgun (WGS) entry which is preliminary data.</text>
</comment>
<accession>A0ABD3R6K6</accession>
<dbReference type="Proteomes" id="UP001530377">
    <property type="component" value="Unassembled WGS sequence"/>
</dbReference>
<organism evidence="2 3">
    <name type="scientific">Cyclostephanos tholiformis</name>
    <dbReference type="NCBI Taxonomy" id="382380"/>
    <lineage>
        <taxon>Eukaryota</taxon>
        <taxon>Sar</taxon>
        <taxon>Stramenopiles</taxon>
        <taxon>Ochrophyta</taxon>
        <taxon>Bacillariophyta</taxon>
        <taxon>Coscinodiscophyceae</taxon>
        <taxon>Thalassiosirophycidae</taxon>
        <taxon>Stephanodiscales</taxon>
        <taxon>Stephanodiscaceae</taxon>
        <taxon>Cyclostephanos</taxon>
    </lineage>
</organism>
<protein>
    <submittedName>
        <fullName evidence="2">Uncharacterized protein</fullName>
    </submittedName>
</protein>